<comment type="caution">
    <text evidence="2">The sequence shown here is derived from an EMBL/GenBank/DDBJ whole genome shotgun (WGS) entry which is preliminary data.</text>
</comment>
<evidence type="ECO:0000256" key="1">
    <source>
        <dbReference type="SAM" id="MobiDB-lite"/>
    </source>
</evidence>
<feature type="compositionally biased region" description="Acidic residues" evidence="1">
    <location>
        <begin position="1"/>
        <end position="13"/>
    </location>
</feature>
<accession>A0AA39TEP8</accession>
<protein>
    <submittedName>
        <fullName evidence="2">Uncharacterized protein</fullName>
    </submittedName>
</protein>
<evidence type="ECO:0000313" key="3">
    <source>
        <dbReference type="Proteomes" id="UP001168877"/>
    </source>
</evidence>
<evidence type="ECO:0000313" key="2">
    <source>
        <dbReference type="EMBL" id="KAK0604529.1"/>
    </source>
</evidence>
<feature type="compositionally biased region" description="Polar residues" evidence="1">
    <location>
        <begin position="77"/>
        <end position="86"/>
    </location>
</feature>
<sequence length="427" mass="48875">MLKDEEDGDEEEVESTKIVFDSGGKFREVPDPEPTPIKANSSSDLESPMLNLPELERVRPESETRPLVKEIKPPDSTIVTGLSQLQEVPVEASIDAKETKSWPKPTTNPNPYTPPITPPNLNPSFLTFNLNTDPNNSKPITLPNTNPHTKTAQSGHQKLLTTPFLGENRRRSRPERLLLVISVENQARNRRCAVVPLSVFDPGGNGSFEEKGFAWLRFWWSFGHFGRIFGGDRRRVKASGRRFSERRRIRNEEDARISNDLIWRFWLIGISEDNCKNLGIFWKSFGKFGRILDENRRRIEEGDTGFVKEEDVLQSSCEMKGEAARVVSETKRSFYSIDVNSKRWRFERDLSWASWASWSTFWRTESNAQMGREGCIAFNKFFSFWRIRSSPDIGPLAIGFPSLANWVISRIGLIGPLLQLFSFQFLG</sequence>
<feature type="region of interest" description="Disordered" evidence="1">
    <location>
        <begin position="1"/>
        <end position="113"/>
    </location>
</feature>
<reference evidence="2" key="2">
    <citation type="submission" date="2023-06" db="EMBL/GenBank/DDBJ databases">
        <authorList>
            <person name="Swenson N.G."/>
            <person name="Wegrzyn J.L."/>
            <person name="Mcevoy S.L."/>
        </authorList>
    </citation>
    <scope>NUCLEOTIDE SEQUENCE</scope>
    <source>
        <strain evidence="2">NS2018</strain>
        <tissue evidence="2">Leaf</tissue>
    </source>
</reference>
<gene>
    <name evidence="2" type="ORF">LWI29_016547</name>
</gene>
<keyword evidence="3" id="KW-1185">Reference proteome</keyword>
<feature type="compositionally biased region" description="Basic and acidic residues" evidence="1">
    <location>
        <begin position="54"/>
        <end position="73"/>
    </location>
</feature>
<dbReference type="AlphaFoldDB" id="A0AA39TEP8"/>
<name>A0AA39TEP8_ACESA</name>
<dbReference type="EMBL" id="JAUESC010000002">
    <property type="protein sequence ID" value="KAK0604529.1"/>
    <property type="molecule type" value="Genomic_DNA"/>
</dbReference>
<proteinExistence type="predicted"/>
<dbReference type="Proteomes" id="UP001168877">
    <property type="component" value="Unassembled WGS sequence"/>
</dbReference>
<organism evidence="2 3">
    <name type="scientific">Acer saccharum</name>
    <name type="common">Sugar maple</name>
    <dbReference type="NCBI Taxonomy" id="4024"/>
    <lineage>
        <taxon>Eukaryota</taxon>
        <taxon>Viridiplantae</taxon>
        <taxon>Streptophyta</taxon>
        <taxon>Embryophyta</taxon>
        <taxon>Tracheophyta</taxon>
        <taxon>Spermatophyta</taxon>
        <taxon>Magnoliopsida</taxon>
        <taxon>eudicotyledons</taxon>
        <taxon>Gunneridae</taxon>
        <taxon>Pentapetalae</taxon>
        <taxon>rosids</taxon>
        <taxon>malvids</taxon>
        <taxon>Sapindales</taxon>
        <taxon>Sapindaceae</taxon>
        <taxon>Hippocastanoideae</taxon>
        <taxon>Acereae</taxon>
        <taxon>Acer</taxon>
    </lineage>
</organism>
<reference evidence="2" key="1">
    <citation type="journal article" date="2022" name="Plant J.">
        <title>Strategies of tolerance reflected in two North American maple genomes.</title>
        <authorList>
            <person name="McEvoy S.L."/>
            <person name="Sezen U.U."/>
            <person name="Trouern-Trend A."/>
            <person name="McMahon S.M."/>
            <person name="Schaberg P.G."/>
            <person name="Yang J."/>
            <person name="Wegrzyn J.L."/>
            <person name="Swenson N.G."/>
        </authorList>
    </citation>
    <scope>NUCLEOTIDE SEQUENCE</scope>
    <source>
        <strain evidence="2">NS2018</strain>
    </source>
</reference>